<reference evidence="1 2" key="1">
    <citation type="journal article" date="2022" name="bioRxiv">
        <title>The genome of the oomycete Peronosclerospora sorghi, a cosmopolitan pathogen of maize and sorghum, is inflated with dispersed pseudogenes.</title>
        <authorList>
            <person name="Fletcher K."/>
            <person name="Martin F."/>
            <person name="Isakeit T."/>
            <person name="Cavanaugh K."/>
            <person name="Magill C."/>
            <person name="Michelmore R."/>
        </authorList>
    </citation>
    <scope>NUCLEOTIDE SEQUENCE [LARGE SCALE GENOMIC DNA]</scope>
    <source>
        <strain evidence="1">P6</strain>
    </source>
</reference>
<dbReference type="Proteomes" id="UP001163321">
    <property type="component" value="Chromosome 5"/>
</dbReference>
<comment type="caution">
    <text evidence="1">The sequence shown here is derived from an EMBL/GenBank/DDBJ whole genome shotgun (WGS) entry which is preliminary data.</text>
</comment>
<dbReference type="EMBL" id="CM047584">
    <property type="protein sequence ID" value="KAI9911910.1"/>
    <property type="molecule type" value="Genomic_DNA"/>
</dbReference>
<evidence type="ECO:0000313" key="2">
    <source>
        <dbReference type="Proteomes" id="UP001163321"/>
    </source>
</evidence>
<organism evidence="1 2">
    <name type="scientific">Peronosclerospora sorghi</name>
    <dbReference type="NCBI Taxonomy" id="230839"/>
    <lineage>
        <taxon>Eukaryota</taxon>
        <taxon>Sar</taxon>
        <taxon>Stramenopiles</taxon>
        <taxon>Oomycota</taxon>
        <taxon>Peronosporomycetes</taxon>
        <taxon>Peronosporales</taxon>
        <taxon>Peronosporaceae</taxon>
        <taxon>Peronosclerospora</taxon>
    </lineage>
</organism>
<accession>A0ACC0VZU8</accession>
<protein>
    <submittedName>
        <fullName evidence="1">Uncharacterized protein</fullName>
    </submittedName>
</protein>
<sequence>MDTSYVLSIAPRSPKPPYSPAFTSGILALMHQEALEAYDFESHETASRRHFLENAIQRFVAVRMGVYHHLYHQNHSMIGLVVVITRRDIGANYQVHLDNHDLVERTDTSRKARLDSICASYSGQLEGKIGQIIFRVHIFVFFRTSATLLFSISRAGARLGTCQNRVIRSSSVVMALLQLRSMS</sequence>
<proteinExistence type="predicted"/>
<keyword evidence="2" id="KW-1185">Reference proteome</keyword>
<evidence type="ECO:0000313" key="1">
    <source>
        <dbReference type="EMBL" id="KAI9911910.1"/>
    </source>
</evidence>
<name>A0ACC0VZU8_9STRA</name>
<gene>
    <name evidence="1" type="ORF">PsorP6_008670</name>
</gene>